<protein>
    <submittedName>
        <fullName evidence="7">Proteolipid membrane potential modulator</fullName>
    </submittedName>
</protein>
<name>A0A2P5D8D6_PARAD</name>
<comment type="similarity">
    <text evidence="2">Belongs to the UPF0057 (PMP3) family.</text>
</comment>
<dbReference type="PANTHER" id="PTHR21659:SF120">
    <property type="entry name" value="HYDROPHOBIC PROTEIN LTI6B"/>
    <property type="match status" value="1"/>
</dbReference>
<dbReference type="Proteomes" id="UP000237105">
    <property type="component" value="Unassembled WGS sequence"/>
</dbReference>
<evidence type="ECO:0000256" key="3">
    <source>
        <dbReference type="ARBA" id="ARBA00022692"/>
    </source>
</evidence>
<dbReference type="InterPro" id="IPR000612">
    <property type="entry name" value="PMP3"/>
</dbReference>
<gene>
    <name evidence="7" type="ORF">PanWU01x14_086920</name>
</gene>
<feature type="transmembrane region" description="Helical" evidence="6">
    <location>
        <begin position="7"/>
        <end position="28"/>
    </location>
</feature>
<sequence>MQVEFWICLVLTLFGYLPGIIYAVYAITKGLSRCYEGHDISFLAFLIFPIYKNVGKFRLGSRDEKIQRHSRCRAPVIESLSTEFSHNTLKSW</sequence>
<evidence type="ECO:0000256" key="5">
    <source>
        <dbReference type="ARBA" id="ARBA00023136"/>
    </source>
</evidence>
<dbReference type="STRING" id="3476.A0A2P5D8D6"/>
<comment type="subcellular location">
    <subcellularLocation>
        <location evidence="1">Membrane</location>
    </subcellularLocation>
</comment>
<keyword evidence="8" id="KW-1185">Reference proteome</keyword>
<organism evidence="7 8">
    <name type="scientific">Parasponia andersonii</name>
    <name type="common">Sponia andersonii</name>
    <dbReference type="NCBI Taxonomy" id="3476"/>
    <lineage>
        <taxon>Eukaryota</taxon>
        <taxon>Viridiplantae</taxon>
        <taxon>Streptophyta</taxon>
        <taxon>Embryophyta</taxon>
        <taxon>Tracheophyta</taxon>
        <taxon>Spermatophyta</taxon>
        <taxon>Magnoliopsida</taxon>
        <taxon>eudicotyledons</taxon>
        <taxon>Gunneridae</taxon>
        <taxon>Pentapetalae</taxon>
        <taxon>rosids</taxon>
        <taxon>fabids</taxon>
        <taxon>Rosales</taxon>
        <taxon>Cannabaceae</taxon>
        <taxon>Parasponia</taxon>
    </lineage>
</organism>
<evidence type="ECO:0000256" key="6">
    <source>
        <dbReference type="SAM" id="Phobius"/>
    </source>
</evidence>
<proteinExistence type="inferred from homology"/>
<evidence type="ECO:0000256" key="2">
    <source>
        <dbReference type="ARBA" id="ARBA00009530"/>
    </source>
</evidence>
<feature type="transmembrane region" description="Helical" evidence="6">
    <location>
        <begin position="40"/>
        <end position="59"/>
    </location>
</feature>
<evidence type="ECO:0000256" key="1">
    <source>
        <dbReference type="ARBA" id="ARBA00004370"/>
    </source>
</evidence>
<keyword evidence="3 6" id="KW-0812">Transmembrane</keyword>
<evidence type="ECO:0000256" key="4">
    <source>
        <dbReference type="ARBA" id="ARBA00022989"/>
    </source>
</evidence>
<evidence type="ECO:0000313" key="7">
    <source>
        <dbReference type="EMBL" id="PON69569.1"/>
    </source>
</evidence>
<accession>A0A2P5D8D6</accession>
<dbReference type="GO" id="GO:0016020">
    <property type="term" value="C:membrane"/>
    <property type="evidence" value="ECO:0007669"/>
    <property type="project" value="UniProtKB-SubCell"/>
</dbReference>
<dbReference type="AlphaFoldDB" id="A0A2P5D8D6"/>
<evidence type="ECO:0000313" key="8">
    <source>
        <dbReference type="Proteomes" id="UP000237105"/>
    </source>
</evidence>
<dbReference type="EMBL" id="JXTB01000055">
    <property type="protein sequence ID" value="PON69569.1"/>
    <property type="molecule type" value="Genomic_DNA"/>
</dbReference>
<dbReference type="PANTHER" id="PTHR21659">
    <property type="entry name" value="HYDROPHOBIC PROTEIN RCI2 LOW TEMPERATURE AND SALT RESPONSIVE PROTEIN LTI6 -RELATED"/>
    <property type="match status" value="1"/>
</dbReference>
<keyword evidence="4 6" id="KW-1133">Transmembrane helix</keyword>
<keyword evidence="5 6" id="KW-0472">Membrane</keyword>
<dbReference type="OrthoDB" id="1936007at2759"/>
<dbReference type="Pfam" id="PF01679">
    <property type="entry name" value="Pmp3"/>
    <property type="match status" value="1"/>
</dbReference>
<reference evidence="8" key="1">
    <citation type="submission" date="2016-06" db="EMBL/GenBank/DDBJ databases">
        <title>Parallel loss of symbiosis genes in relatives of nitrogen-fixing non-legume Parasponia.</title>
        <authorList>
            <person name="Van Velzen R."/>
            <person name="Holmer R."/>
            <person name="Bu F."/>
            <person name="Rutten L."/>
            <person name="Van Zeijl A."/>
            <person name="Liu W."/>
            <person name="Santuari L."/>
            <person name="Cao Q."/>
            <person name="Sharma T."/>
            <person name="Shen D."/>
            <person name="Roswanjaya Y."/>
            <person name="Wardhani T."/>
            <person name="Kalhor M.S."/>
            <person name="Jansen J."/>
            <person name="Van den Hoogen J."/>
            <person name="Gungor B."/>
            <person name="Hartog M."/>
            <person name="Hontelez J."/>
            <person name="Verver J."/>
            <person name="Yang W.-C."/>
            <person name="Schijlen E."/>
            <person name="Repin R."/>
            <person name="Schilthuizen M."/>
            <person name="Schranz E."/>
            <person name="Heidstra R."/>
            <person name="Miyata K."/>
            <person name="Fedorova E."/>
            <person name="Kohlen W."/>
            <person name="Bisseling T."/>
            <person name="Smit S."/>
            <person name="Geurts R."/>
        </authorList>
    </citation>
    <scope>NUCLEOTIDE SEQUENCE [LARGE SCALE GENOMIC DNA]</scope>
    <source>
        <strain evidence="8">cv. WU1-14</strain>
    </source>
</reference>
<comment type="caution">
    <text evidence="7">The sequence shown here is derived from an EMBL/GenBank/DDBJ whole genome shotgun (WGS) entry which is preliminary data.</text>
</comment>